<gene>
    <name evidence="2" type="primary">Slc4a1ap</name>
    <name evidence="2" type="ORF">PASAMO_R13666</name>
</gene>
<protein>
    <submittedName>
        <fullName evidence="2">NADAP protein</fullName>
    </submittedName>
</protein>
<dbReference type="CDD" id="cd19856">
    <property type="entry name" value="DSRM_Kanadaptin"/>
    <property type="match status" value="1"/>
</dbReference>
<feature type="compositionally biased region" description="Acidic residues" evidence="1">
    <location>
        <begin position="295"/>
        <end position="313"/>
    </location>
</feature>
<keyword evidence="3" id="KW-1185">Reference proteome</keyword>
<feature type="non-terminal residue" evidence="2">
    <location>
        <position position="313"/>
    </location>
</feature>
<evidence type="ECO:0000256" key="1">
    <source>
        <dbReference type="SAM" id="MobiDB-lite"/>
    </source>
</evidence>
<dbReference type="PANTHER" id="PTHR23308">
    <property type="entry name" value="NUCLEAR INHIBITOR OF PROTEIN PHOSPHATASE-1"/>
    <property type="match status" value="1"/>
</dbReference>
<evidence type="ECO:0000313" key="2">
    <source>
        <dbReference type="EMBL" id="NXP85912.1"/>
    </source>
</evidence>
<feature type="non-terminal residue" evidence="2">
    <location>
        <position position="1"/>
    </location>
</feature>
<proteinExistence type="predicted"/>
<name>A0A852CY27_PASAF</name>
<dbReference type="InterPro" id="IPR050923">
    <property type="entry name" value="Cell_Proc_Reg/RNA_Proc"/>
</dbReference>
<dbReference type="AlphaFoldDB" id="A0A852CY27"/>
<feature type="region of interest" description="Disordered" evidence="1">
    <location>
        <begin position="269"/>
        <end position="313"/>
    </location>
</feature>
<dbReference type="Proteomes" id="UP000625584">
    <property type="component" value="Unassembled WGS sequence"/>
</dbReference>
<accession>A0A852CY27</accession>
<dbReference type="EMBL" id="WBNP01001447">
    <property type="protein sequence ID" value="NXP85912.1"/>
    <property type="molecule type" value="Genomic_DNA"/>
</dbReference>
<feature type="compositionally biased region" description="Basic and acidic residues" evidence="1">
    <location>
        <begin position="280"/>
        <end position="294"/>
    </location>
</feature>
<comment type="caution">
    <text evidence="2">The sequence shown here is derived from an EMBL/GenBank/DDBJ whole genome shotgun (WGS) entry which is preliminary data.</text>
</comment>
<organism evidence="2 3">
    <name type="scientific">Passerina amoena</name>
    <name type="common">Lazuli bunting</name>
    <dbReference type="NCBI Taxonomy" id="142471"/>
    <lineage>
        <taxon>Eukaryota</taxon>
        <taxon>Metazoa</taxon>
        <taxon>Chordata</taxon>
        <taxon>Craniata</taxon>
        <taxon>Vertebrata</taxon>
        <taxon>Euteleostomi</taxon>
        <taxon>Archelosauria</taxon>
        <taxon>Archosauria</taxon>
        <taxon>Dinosauria</taxon>
        <taxon>Saurischia</taxon>
        <taxon>Theropoda</taxon>
        <taxon>Coelurosauria</taxon>
        <taxon>Aves</taxon>
        <taxon>Neognathae</taxon>
        <taxon>Neoaves</taxon>
        <taxon>Telluraves</taxon>
        <taxon>Australaves</taxon>
        <taxon>Passeriformes</taxon>
        <taxon>Cardinalidae</taxon>
        <taxon>Passerina</taxon>
    </lineage>
</organism>
<sequence length="313" mass="35765">GEDAEEDEVEENPIAVDFQDVQDAFYMKDPRKALQGFFDREGEELEYEYDDRGHNSWLCRIKLPVDDASGKQLVAEVLHSGKKKEAMIQCALEACRLLDARGVLRQEAVSRKRKSKNWEDEDFYDSDDDTFLDRTGAVEKKRLNRMKKAGKIEEKPETYDSLVRTLVTTCQGYSLMPSHPAAQDSLDEFMTEMKSGCTLDSVARKKLHLRSFELKKEQQRLKGLIKLVKPTELPELKPHGSYSLNAENKPKKMNLPLFGAMKGGSKFKLKTGSLGKLPVKRPDIPESLLKTKDDGPEEEEEEEEEMEEQQEAD</sequence>
<reference evidence="2" key="1">
    <citation type="submission" date="2019-09" db="EMBL/GenBank/DDBJ databases">
        <title>Bird 10,000 Genomes (B10K) Project - Family phase.</title>
        <authorList>
            <person name="Zhang G."/>
        </authorList>
    </citation>
    <scope>NUCLEOTIDE SEQUENCE</scope>
    <source>
        <strain evidence="2">OUT-0017</strain>
        <tissue evidence="2">Muscle</tissue>
    </source>
</reference>
<evidence type="ECO:0000313" key="3">
    <source>
        <dbReference type="Proteomes" id="UP000625584"/>
    </source>
</evidence>